<evidence type="ECO:0000313" key="7">
    <source>
        <dbReference type="Proteomes" id="UP000443000"/>
    </source>
</evidence>
<evidence type="ECO:0000313" key="8">
    <source>
        <dbReference type="Proteomes" id="UP000713985"/>
    </source>
</evidence>
<evidence type="ECO:0000313" key="6">
    <source>
        <dbReference type="Proteomes" id="UP000437970"/>
    </source>
</evidence>
<accession>A0A6A7Z611</accession>
<feature type="signal peptide" evidence="1">
    <location>
        <begin position="1"/>
        <end position="31"/>
    </location>
</feature>
<keyword evidence="1" id="KW-0732">Signal</keyword>
<evidence type="ECO:0000256" key="1">
    <source>
        <dbReference type="SAM" id="SignalP"/>
    </source>
</evidence>
<dbReference type="AlphaFoldDB" id="A0A6A7Z611"/>
<gene>
    <name evidence="4" type="ORF">GHN41_15080</name>
    <name evidence="3" type="ORF">GHN86_22710</name>
    <name evidence="2" type="ORF">GHN94_21320</name>
    <name evidence="5" type="ORF">GHO29_22985</name>
</gene>
<evidence type="ECO:0000313" key="2">
    <source>
        <dbReference type="EMBL" id="MQT28349.1"/>
    </source>
</evidence>
<dbReference type="Proteomes" id="UP000437970">
    <property type="component" value="Unassembled WGS sequence"/>
</dbReference>
<dbReference type="EMBL" id="WIWC01000074">
    <property type="protein sequence ID" value="MQT82850.1"/>
    <property type="molecule type" value="Genomic_DNA"/>
</dbReference>
<protein>
    <submittedName>
        <fullName evidence="3">Uncharacterized protein</fullName>
    </submittedName>
</protein>
<keyword evidence="8" id="KW-1185">Reference proteome</keyword>
<dbReference type="EMBL" id="WIVT01000018">
    <property type="protein sequence ID" value="MQU17765.1"/>
    <property type="molecule type" value="Genomic_DNA"/>
</dbReference>
<evidence type="ECO:0000313" key="3">
    <source>
        <dbReference type="EMBL" id="MQT82850.1"/>
    </source>
</evidence>
<dbReference type="OrthoDB" id="6555597at2"/>
<name>A0A6A7Z611_9PSED</name>
<dbReference type="RefSeq" id="WP_153382712.1">
    <property type="nucleotide sequence ID" value="NZ_JBITTT010000009.1"/>
</dbReference>
<comment type="caution">
    <text evidence="3">The sequence shown here is derived from an EMBL/GenBank/DDBJ whole genome shotgun (WGS) entry which is preliminary data.</text>
</comment>
<dbReference type="EMBL" id="WIVW01000060">
    <property type="protein sequence ID" value="MQU29328.1"/>
    <property type="molecule type" value="Genomic_DNA"/>
</dbReference>
<reference evidence="6 7" key="1">
    <citation type="submission" date="2019-10" db="EMBL/GenBank/DDBJ databases">
        <title>Evaluation of single-gene subtyping targets for Pseudomonas.</title>
        <authorList>
            <person name="Reichler S.J."/>
            <person name="Orsi R.H."/>
            <person name="Wiedmann M."/>
            <person name="Martin N.H."/>
            <person name="Murphy S.I."/>
        </authorList>
    </citation>
    <scope>NUCLEOTIDE SEQUENCE</scope>
    <source>
        <strain evidence="2 8">FSL R10-0802</strain>
        <strain evidence="4 7">FSL R10-1594</strain>
        <strain evidence="5 6">FSL R10-1984</strain>
        <strain evidence="3">FSL R10-2339</strain>
    </source>
</reference>
<proteinExistence type="predicted"/>
<dbReference type="Proteomes" id="UP000443000">
    <property type="component" value="Unassembled WGS sequence"/>
</dbReference>
<sequence length="195" mass="21604">MPIMFWINKFKTLLVAGSMTVMCVKSMCASAAVSWVDSEAGRVHLKMEDGSVFDLKLLPEAKGVFYSPDKHAVEGRYYLSLFQVLPSSPRKPEGLCGAGSEVFLVVFKETNAGFSEQLRVLVSSCLRSISMASQNTGKLNQDTDFSSVQWDAKGFFIDWFYNSDATGQPLSSTHYRLYNNGFSKVDVVSKESSSE</sequence>
<evidence type="ECO:0000313" key="5">
    <source>
        <dbReference type="EMBL" id="MQU29328.1"/>
    </source>
</evidence>
<feature type="chain" id="PRO_5044630156" evidence="1">
    <location>
        <begin position="32"/>
        <end position="195"/>
    </location>
</feature>
<dbReference type="EMBL" id="WIWP01000068">
    <property type="protein sequence ID" value="MQT28349.1"/>
    <property type="molecule type" value="Genomic_DNA"/>
</dbReference>
<organism evidence="3">
    <name type="scientific">Pseudomonas helleri</name>
    <dbReference type="NCBI Taxonomy" id="1608996"/>
    <lineage>
        <taxon>Bacteria</taxon>
        <taxon>Pseudomonadati</taxon>
        <taxon>Pseudomonadota</taxon>
        <taxon>Gammaproteobacteria</taxon>
        <taxon>Pseudomonadales</taxon>
        <taxon>Pseudomonadaceae</taxon>
        <taxon>Pseudomonas</taxon>
    </lineage>
</organism>
<evidence type="ECO:0000313" key="4">
    <source>
        <dbReference type="EMBL" id="MQU17765.1"/>
    </source>
</evidence>
<dbReference type="Proteomes" id="UP000713985">
    <property type="component" value="Unassembled WGS sequence"/>
</dbReference>